<sequence length="91" mass="10238">ADALSYLHSTTSIPIIHRDVKSTNILLDDDFTAILSNFGTSRLIPRDQKQLVTVVQGTLVYLDPKYMQTNQLTKKSDAYSFRVVHVELLTG</sequence>
<comment type="catalytic activity">
    <reaction evidence="4">
        <text>L-threonyl-[protein] + ATP = O-phospho-L-threonyl-[protein] + ADP + H(+)</text>
        <dbReference type="Rhea" id="RHEA:46608"/>
        <dbReference type="Rhea" id="RHEA-COMP:11060"/>
        <dbReference type="Rhea" id="RHEA-COMP:11605"/>
        <dbReference type="ChEBI" id="CHEBI:15378"/>
        <dbReference type="ChEBI" id="CHEBI:30013"/>
        <dbReference type="ChEBI" id="CHEBI:30616"/>
        <dbReference type="ChEBI" id="CHEBI:61977"/>
        <dbReference type="ChEBI" id="CHEBI:456216"/>
    </reaction>
</comment>
<dbReference type="GO" id="GO:0005886">
    <property type="term" value="C:plasma membrane"/>
    <property type="evidence" value="ECO:0007669"/>
    <property type="project" value="TreeGrafter"/>
</dbReference>
<name>A0AAW0IU04_QUESU</name>
<dbReference type="SUPFAM" id="SSF56112">
    <property type="entry name" value="Protein kinase-like (PK-like)"/>
    <property type="match status" value="1"/>
</dbReference>
<dbReference type="InterPro" id="IPR000719">
    <property type="entry name" value="Prot_kinase_dom"/>
</dbReference>
<proteinExistence type="predicted"/>
<evidence type="ECO:0000256" key="2">
    <source>
        <dbReference type="ARBA" id="ARBA00022840"/>
    </source>
</evidence>
<evidence type="ECO:0000259" key="5">
    <source>
        <dbReference type="PROSITE" id="PS50011"/>
    </source>
</evidence>
<dbReference type="PROSITE" id="PS00108">
    <property type="entry name" value="PROTEIN_KINASE_ST"/>
    <property type="match status" value="1"/>
</dbReference>
<keyword evidence="6" id="KW-0808">Transferase</keyword>
<feature type="domain" description="Protein kinase" evidence="5">
    <location>
        <begin position="1"/>
        <end position="91"/>
    </location>
</feature>
<dbReference type="Pfam" id="PF00069">
    <property type="entry name" value="Pkinase"/>
    <property type="match status" value="1"/>
</dbReference>
<dbReference type="EMBL" id="PKMF04000857">
    <property type="protein sequence ID" value="KAK7817854.1"/>
    <property type="molecule type" value="Genomic_DNA"/>
</dbReference>
<dbReference type="GO" id="GO:0004674">
    <property type="term" value="F:protein serine/threonine kinase activity"/>
    <property type="evidence" value="ECO:0007669"/>
    <property type="project" value="TreeGrafter"/>
</dbReference>
<evidence type="ECO:0000256" key="4">
    <source>
        <dbReference type="ARBA" id="ARBA00047951"/>
    </source>
</evidence>
<dbReference type="PANTHER" id="PTHR27005">
    <property type="entry name" value="WALL-ASSOCIATED RECEPTOR KINASE-LIKE 21"/>
    <property type="match status" value="1"/>
</dbReference>
<comment type="catalytic activity">
    <reaction evidence="3">
        <text>L-seryl-[protein] + ATP = O-phospho-L-seryl-[protein] + ADP + H(+)</text>
        <dbReference type="Rhea" id="RHEA:17989"/>
        <dbReference type="Rhea" id="RHEA-COMP:9863"/>
        <dbReference type="Rhea" id="RHEA-COMP:11604"/>
        <dbReference type="ChEBI" id="CHEBI:15378"/>
        <dbReference type="ChEBI" id="CHEBI:29999"/>
        <dbReference type="ChEBI" id="CHEBI:30616"/>
        <dbReference type="ChEBI" id="CHEBI:83421"/>
        <dbReference type="ChEBI" id="CHEBI:456216"/>
    </reaction>
</comment>
<keyword evidence="1" id="KW-0547">Nucleotide-binding</keyword>
<dbReference type="Gene3D" id="1.10.510.10">
    <property type="entry name" value="Transferase(Phosphotransferase) domain 1"/>
    <property type="match status" value="1"/>
</dbReference>
<dbReference type="InterPro" id="IPR008271">
    <property type="entry name" value="Ser/Thr_kinase_AS"/>
</dbReference>
<dbReference type="PROSITE" id="PS50011">
    <property type="entry name" value="PROTEIN_KINASE_DOM"/>
    <property type="match status" value="1"/>
</dbReference>
<evidence type="ECO:0000313" key="7">
    <source>
        <dbReference type="Proteomes" id="UP000237347"/>
    </source>
</evidence>
<evidence type="ECO:0000313" key="6">
    <source>
        <dbReference type="EMBL" id="KAK7817854.1"/>
    </source>
</evidence>
<protein>
    <submittedName>
        <fullName evidence="6">Wall-associated receptor kinase 2</fullName>
    </submittedName>
</protein>
<accession>A0AAW0IU04</accession>
<dbReference type="PANTHER" id="PTHR27005:SF468">
    <property type="entry name" value="OS01G0310500 PROTEIN"/>
    <property type="match status" value="1"/>
</dbReference>
<dbReference type="Proteomes" id="UP000237347">
    <property type="component" value="Unassembled WGS sequence"/>
</dbReference>
<reference evidence="6 7" key="1">
    <citation type="journal article" date="2018" name="Sci. Data">
        <title>The draft genome sequence of cork oak.</title>
        <authorList>
            <person name="Ramos A.M."/>
            <person name="Usie A."/>
            <person name="Barbosa P."/>
            <person name="Barros P.M."/>
            <person name="Capote T."/>
            <person name="Chaves I."/>
            <person name="Simoes F."/>
            <person name="Abreu I."/>
            <person name="Carrasquinho I."/>
            <person name="Faro C."/>
            <person name="Guimaraes J.B."/>
            <person name="Mendonca D."/>
            <person name="Nobrega F."/>
            <person name="Rodrigues L."/>
            <person name="Saibo N.J.M."/>
            <person name="Varela M.C."/>
            <person name="Egas C."/>
            <person name="Matos J."/>
            <person name="Miguel C.M."/>
            <person name="Oliveira M.M."/>
            <person name="Ricardo C.P."/>
            <person name="Goncalves S."/>
        </authorList>
    </citation>
    <scope>NUCLEOTIDE SEQUENCE [LARGE SCALE GENOMIC DNA]</scope>
    <source>
        <strain evidence="7">cv. HL8</strain>
    </source>
</reference>
<dbReference type="GO" id="GO:0007166">
    <property type="term" value="P:cell surface receptor signaling pathway"/>
    <property type="evidence" value="ECO:0007669"/>
    <property type="project" value="InterPro"/>
</dbReference>
<keyword evidence="6" id="KW-0675">Receptor</keyword>
<evidence type="ECO:0000256" key="1">
    <source>
        <dbReference type="ARBA" id="ARBA00022741"/>
    </source>
</evidence>
<keyword evidence="7" id="KW-1185">Reference proteome</keyword>
<keyword evidence="6" id="KW-0418">Kinase</keyword>
<evidence type="ECO:0000256" key="3">
    <source>
        <dbReference type="ARBA" id="ARBA00047558"/>
    </source>
</evidence>
<feature type="non-terminal residue" evidence="6">
    <location>
        <position position="1"/>
    </location>
</feature>
<dbReference type="InterPro" id="IPR045274">
    <property type="entry name" value="WAK-like"/>
</dbReference>
<dbReference type="AlphaFoldDB" id="A0AAW0IU04"/>
<dbReference type="InterPro" id="IPR011009">
    <property type="entry name" value="Kinase-like_dom_sf"/>
</dbReference>
<dbReference type="GO" id="GO:0005524">
    <property type="term" value="F:ATP binding"/>
    <property type="evidence" value="ECO:0007669"/>
    <property type="project" value="UniProtKB-KW"/>
</dbReference>
<gene>
    <name evidence="6" type="primary">WAK2_0</name>
    <name evidence="6" type="ORF">CFP56_042054</name>
</gene>
<comment type="caution">
    <text evidence="6">The sequence shown here is derived from an EMBL/GenBank/DDBJ whole genome shotgun (WGS) entry which is preliminary data.</text>
</comment>
<keyword evidence="2" id="KW-0067">ATP-binding</keyword>
<organism evidence="6 7">
    <name type="scientific">Quercus suber</name>
    <name type="common">Cork oak</name>
    <dbReference type="NCBI Taxonomy" id="58331"/>
    <lineage>
        <taxon>Eukaryota</taxon>
        <taxon>Viridiplantae</taxon>
        <taxon>Streptophyta</taxon>
        <taxon>Embryophyta</taxon>
        <taxon>Tracheophyta</taxon>
        <taxon>Spermatophyta</taxon>
        <taxon>Magnoliopsida</taxon>
        <taxon>eudicotyledons</taxon>
        <taxon>Gunneridae</taxon>
        <taxon>Pentapetalae</taxon>
        <taxon>rosids</taxon>
        <taxon>fabids</taxon>
        <taxon>Fagales</taxon>
        <taxon>Fagaceae</taxon>
        <taxon>Quercus</taxon>
    </lineage>
</organism>